<name>A0A2T7PW36_POMCA</name>
<comment type="caution">
    <text evidence="3">Lacks conserved residue(s) required for the propagation of feature annotation.</text>
</comment>
<dbReference type="OrthoDB" id="5985519at2759"/>
<keyword evidence="2" id="KW-1015">Disulfide bond</keyword>
<evidence type="ECO:0000256" key="4">
    <source>
        <dbReference type="SAM" id="SignalP"/>
    </source>
</evidence>
<evidence type="ECO:0000313" key="7">
    <source>
        <dbReference type="Proteomes" id="UP000245119"/>
    </source>
</evidence>
<feature type="signal peptide" evidence="4">
    <location>
        <begin position="1"/>
        <end position="17"/>
    </location>
</feature>
<feature type="domain" description="FZ" evidence="5">
    <location>
        <begin position="33"/>
        <end position="174"/>
    </location>
</feature>
<proteinExistence type="predicted"/>
<dbReference type="SMART" id="SM00063">
    <property type="entry name" value="FRI"/>
    <property type="match status" value="1"/>
</dbReference>
<dbReference type="GO" id="GO:0060070">
    <property type="term" value="P:canonical Wnt signaling pathway"/>
    <property type="evidence" value="ECO:0007669"/>
    <property type="project" value="TreeGrafter"/>
</dbReference>
<dbReference type="GO" id="GO:0017147">
    <property type="term" value="F:Wnt-protein binding"/>
    <property type="evidence" value="ECO:0007669"/>
    <property type="project" value="TreeGrafter"/>
</dbReference>
<dbReference type="AlphaFoldDB" id="A0A2T7PW36"/>
<evidence type="ECO:0000313" key="6">
    <source>
        <dbReference type="EMBL" id="PVD37631.1"/>
    </source>
</evidence>
<dbReference type="PROSITE" id="PS50038">
    <property type="entry name" value="FZ"/>
    <property type="match status" value="1"/>
</dbReference>
<dbReference type="InterPro" id="IPR015526">
    <property type="entry name" value="Frizzled/SFRP"/>
</dbReference>
<keyword evidence="7" id="KW-1185">Reference proteome</keyword>
<dbReference type="GO" id="GO:0042813">
    <property type="term" value="F:Wnt receptor activity"/>
    <property type="evidence" value="ECO:0007669"/>
    <property type="project" value="TreeGrafter"/>
</dbReference>
<dbReference type="SUPFAM" id="SSF63501">
    <property type="entry name" value="Frizzled cysteine-rich domain"/>
    <property type="match status" value="1"/>
</dbReference>
<dbReference type="GO" id="GO:0005886">
    <property type="term" value="C:plasma membrane"/>
    <property type="evidence" value="ECO:0007669"/>
    <property type="project" value="TreeGrafter"/>
</dbReference>
<dbReference type="Gene3D" id="1.10.2000.10">
    <property type="entry name" value="Frizzled cysteine-rich domain"/>
    <property type="match status" value="1"/>
</dbReference>
<evidence type="ECO:0000256" key="1">
    <source>
        <dbReference type="ARBA" id="ARBA00022473"/>
    </source>
</evidence>
<evidence type="ECO:0000256" key="3">
    <source>
        <dbReference type="PROSITE-ProRule" id="PRU00090"/>
    </source>
</evidence>
<dbReference type="GO" id="GO:0035567">
    <property type="term" value="P:non-canonical Wnt signaling pathway"/>
    <property type="evidence" value="ECO:0007669"/>
    <property type="project" value="TreeGrafter"/>
</dbReference>
<organism evidence="6 7">
    <name type="scientific">Pomacea canaliculata</name>
    <name type="common">Golden apple snail</name>
    <dbReference type="NCBI Taxonomy" id="400727"/>
    <lineage>
        <taxon>Eukaryota</taxon>
        <taxon>Metazoa</taxon>
        <taxon>Spiralia</taxon>
        <taxon>Lophotrochozoa</taxon>
        <taxon>Mollusca</taxon>
        <taxon>Gastropoda</taxon>
        <taxon>Caenogastropoda</taxon>
        <taxon>Architaenioglossa</taxon>
        <taxon>Ampullarioidea</taxon>
        <taxon>Ampullariidae</taxon>
        <taxon>Pomacea</taxon>
    </lineage>
</organism>
<keyword evidence="1" id="KW-0217">Developmental protein</keyword>
<sequence length="367" mass="39727">MATAVTVVVLTLISVSSRTMSTSARGPQPGYSDVNSRCQPLGHGGPCSVSGPPRGVALPNLYGHLTVLQAEAEVKVILNNMTTSVRGYMSSEFVRPFLCTLYLPPCLDSTHDEDAVSRMRGLVLLPCRPLCEMAKEEVKRMGNGLPSDGSRDRAGSWPSNIRCHMFPTERCFTLQGPGEVKLVQKSLIASGVSARLHDVLPKSVAPLESELGDEEPFDVQVVSLGTNHVPPRRYDLTDLGDPAYFQGWADVQGTGAANDYCRVIGKGRRRFLSCALAGTAGHDHQYVSKLGFEPGQAGTWFMRDVDNDGRDDYCRCLGLATRSRVVCMKAGEKGFYGSTVQGGNEDTFELPGSDGCSHKRLNPHFGI</sequence>
<dbReference type="PANTHER" id="PTHR11309">
    <property type="entry name" value="FRIZZLED"/>
    <property type="match status" value="1"/>
</dbReference>
<evidence type="ECO:0000256" key="2">
    <source>
        <dbReference type="ARBA" id="ARBA00023157"/>
    </source>
</evidence>
<keyword evidence="4" id="KW-0732">Signal</keyword>
<evidence type="ECO:0000259" key="5">
    <source>
        <dbReference type="PROSITE" id="PS50038"/>
    </source>
</evidence>
<protein>
    <recommendedName>
        <fullName evidence="5">FZ domain-containing protein</fullName>
    </recommendedName>
</protein>
<dbReference type="OMA" id="QGHHYVS"/>
<gene>
    <name evidence="6" type="ORF">C0Q70_00228</name>
</gene>
<dbReference type="CDD" id="cd07066">
    <property type="entry name" value="CRD_FZ"/>
    <property type="match status" value="1"/>
</dbReference>
<dbReference type="EMBL" id="PZQS01000001">
    <property type="protein sequence ID" value="PVD37631.1"/>
    <property type="molecule type" value="Genomic_DNA"/>
</dbReference>
<comment type="caution">
    <text evidence="6">The sequence shown here is derived from an EMBL/GenBank/DDBJ whole genome shotgun (WGS) entry which is preliminary data.</text>
</comment>
<dbReference type="Proteomes" id="UP000245119">
    <property type="component" value="Linkage Group LG1"/>
</dbReference>
<dbReference type="STRING" id="400727.A0A2T7PW36"/>
<dbReference type="InterPro" id="IPR020067">
    <property type="entry name" value="Frizzled_dom"/>
</dbReference>
<dbReference type="InterPro" id="IPR036790">
    <property type="entry name" value="Frizzled_dom_sf"/>
</dbReference>
<accession>A0A2T7PW36</accession>
<reference evidence="6 7" key="1">
    <citation type="submission" date="2018-04" db="EMBL/GenBank/DDBJ databases">
        <title>The genome of golden apple snail Pomacea canaliculata provides insight into stress tolerance and invasive adaptation.</title>
        <authorList>
            <person name="Liu C."/>
            <person name="Liu B."/>
            <person name="Ren Y."/>
            <person name="Zhang Y."/>
            <person name="Wang H."/>
            <person name="Li S."/>
            <person name="Jiang F."/>
            <person name="Yin L."/>
            <person name="Zhang G."/>
            <person name="Qian W."/>
            <person name="Fan W."/>
        </authorList>
    </citation>
    <scope>NUCLEOTIDE SEQUENCE [LARGE SCALE GENOMIC DNA]</scope>
    <source>
        <strain evidence="6">SZHN2017</strain>
        <tissue evidence="6">Muscle</tissue>
    </source>
</reference>
<feature type="chain" id="PRO_5015669514" description="FZ domain-containing protein" evidence="4">
    <location>
        <begin position="18"/>
        <end position="367"/>
    </location>
</feature>
<dbReference type="Pfam" id="PF01392">
    <property type="entry name" value="Fz"/>
    <property type="match status" value="1"/>
</dbReference>